<keyword evidence="5" id="KW-0863">Zinc-finger</keyword>
<dbReference type="GO" id="GO:0005634">
    <property type="term" value="C:nucleus"/>
    <property type="evidence" value="ECO:0007669"/>
    <property type="project" value="UniProtKB-SubCell"/>
</dbReference>
<accession>A0A4V6D7Z9</accession>
<keyword evidence="7" id="KW-1185">Reference proteome</keyword>
<sequence>MGSSRAARDLDLPLRICSESYFTSAHVLTAAVDVYCEWIDACKLANEGVIDRRCRPRLVEA</sequence>
<organism evidence="6 7">
    <name type="scientific">Setaria viridis</name>
    <name type="common">Green bristlegrass</name>
    <name type="synonym">Setaria italica subsp. viridis</name>
    <dbReference type="NCBI Taxonomy" id="4556"/>
    <lineage>
        <taxon>Eukaryota</taxon>
        <taxon>Viridiplantae</taxon>
        <taxon>Streptophyta</taxon>
        <taxon>Embryophyta</taxon>
        <taxon>Tracheophyta</taxon>
        <taxon>Spermatophyta</taxon>
        <taxon>Magnoliopsida</taxon>
        <taxon>Liliopsida</taxon>
        <taxon>Poales</taxon>
        <taxon>Poaceae</taxon>
        <taxon>PACMAD clade</taxon>
        <taxon>Panicoideae</taxon>
        <taxon>Panicodae</taxon>
        <taxon>Paniceae</taxon>
        <taxon>Cenchrinae</taxon>
        <taxon>Setaria</taxon>
    </lineage>
</organism>
<dbReference type="GO" id="GO:0008270">
    <property type="term" value="F:zinc ion binding"/>
    <property type="evidence" value="ECO:0007669"/>
    <property type="project" value="UniProtKB-KW"/>
</dbReference>
<evidence type="ECO:0000313" key="6">
    <source>
        <dbReference type="EMBL" id="TKW20086.1"/>
    </source>
</evidence>
<evidence type="ECO:0000256" key="1">
    <source>
        <dbReference type="ARBA" id="ARBA00004123"/>
    </source>
</evidence>
<dbReference type="Proteomes" id="UP000298652">
    <property type="component" value="Chromosome 4"/>
</dbReference>
<keyword evidence="4 5" id="KW-0539">Nucleus</keyword>
<keyword evidence="5" id="KW-0804">Transcription</keyword>
<comment type="similarity">
    <text evidence="2 5">Belongs to the ELOF1 family.</text>
</comment>
<dbReference type="Pfam" id="PF05129">
    <property type="entry name" value="Zn_ribbon_Elf1"/>
    <property type="match status" value="1"/>
</dbReference>
<protein>
    <recommendedName>
        <fullName evidence="5">Transcription elongation factor 1 homolog</fullName>
    </recommendedName>
</protein>
<comment type="subcellular location">
    <subcellularLocation>
        <location evidence="1 5">Nucleus</location>
    </subcellularLocation>
</comment>
<reference evidence="6" key="1">
    <citation type="submission" date="2019-03" db="EMBL/GenBank/DDBJ databases">
        <title>WGS assembly of Setaria viridis.</title>
        <authorList>
            <person name="Huang P."/>
            <person name="Jenkins J."/>
            <person name="Grimwood J."/>
            <person name="Barry K."/>
            <person name="Healey A."/>
            <person name="Mamidi S."/>
            <person name="Sreedasyam A."/>
            <person name="Shu S."/>
            <person name="Feldman M."/>
            <person name="Wu J."/>
            <person name="Yu Y."/>
            <person name="Chen C."/>
            <person name="Johnson J."/>
            <person name="Rokhsar D."/>
            <person name="Baxter I."/>
            <person name="Schmutz J."/>
            <person name="Brutnell T."/>
            <person name="Kellogg E."/>
        </authorList>
    </citation>
    <scope>NUCLEOTIDE SEQUENCE [LARGE SCALE GENOMIC DNA]</scope>
</reference>
<comment type="function">
    <text evidence="5">Transcription elongation factor implicated in the maintenance of proper chromatin structure in actively transcribed regions.</text>
</comment>
<proteinExistence type="inferred from homology"/>
<evidence type="ECO:0000256" key="4">
    <source>
        <dbReference type="ARBA" id="ARBA00023242"/>
    </source>
</evidence>
<evidence type="ECO:0000256" key="3">
    <source>
        <dbReference type="ARBA" id="ARBA00022833"/>
    </source>
</evidence>
<name>A0A4V6D7Z9_SETVI</name>
<dbReference type="InterPro" id="IPR038567">
    <property type="entry name" value="T_Elf1_sf"/>
</dbReference>
<dbReference type="Gene3D" id="2.20.25.190">
    <property type="match status" value="1"/>
</dbReference>
<dbReference type="Gramene" id="TKW20086">
    <property type="protein sequence ID" value="TKW20086"/>
    <property type="gene ID" value="SEVIR_4G062001v2"/>
</dbReference>
<evidence type="ECO:0000256" key="5">
    <source>
        <dbReference type="RuleBase" id="RU364033"/>
    </source>
</evidence>
<dbReference type="InterPro" id="IPR007808">
    <property type="entry name" value="Elf1"/>
</dbReference>
<keyword evidence="5" id="KW-0479">Metal-binding</keyword>
<dbReference type="SUPFAM" id="SSF57783">
    <property type="entry name" value="Zinc beta-ribbon"/>
    <property type="match status" value="1"/>
</dbReference>
<evidence type="ECO:0000256" key="2">
    <source>
        <dbReference type="ARBA" id="ARBA00009730"/>
    </source>
</evidence>
<dbReference type="AlphaFoldDB" id="A0A4V6D7Z9"/>
<keyword evidence="3 5" id="KW-0862">Zinc</keyword>
<dbReference type="EMBL" id="CM016555">
    <property type="protein sequence ID" value="TKW20086.1"/>
    <property type="molecule type" value="Genomic_DNA"/>
</dbReference>
<keyword evidence="5" id="KW-0805">Transcription regulation</keyword>
<gene>
    <name evidence="6" type="ORF">SEVIR_4G062001v2</name>
</gene>
<evidence type="ECO:0000313" key="7">
    <source>
        <dbReference type="Proteomes" id="UP000298652"/>
    </source>
</evidence>